<evidence type="ECO:0000259" key="10">
    <source>
        <dbReference type="PROSITE" id="PS51194"/>
    </source>
</evidence>
<dbReference type="CDD" id="cd17991">
    <property type="entry name" value="DEXHc_TRCF"/>
    <property type="match status" value="1"/>
</dbReference>
<dbReference type="Gene3D" id="3.30.2060.10">
    <property type="entry name" value="Penicillin-binding protein 1b domain"/>
    <property type="match status" value="1"/>
</dbReference>
<dbReference type="PATRIC" id="fig|1619100.3.peg.394"/>
<dbReference type="Pfam" id="PF00270">
    <property type="entry name" value="DEAD"/>
    <property type="match status" value="1"/>
</dbReference>
<dbReference type="SMART" id="SM00490">
    <property type="entry name" value="HELICc"/>
    <property type="match status" value="1"/>
</dbReference>
<evidence type="ECO:0000256" key="4">
    <source>
        <dbReference type="ARBA" id="ARBA00022801"/>
    </source>
</evidence>
<dbReference type="InterPro" id="IPR047112">
    <property type="entry name" value="RecG/Mfd"/>
</dbReference>
<evidence type="ECO:0000256" key="7">
    <source>
        <dbReference type="ARBA" id="ARBA00023125"/>
    </source>
</evidence>
<keyword evidence="7" id="KW-0238">DNA-binding</keyword>
<dbReference type="SUPFAM" id="SSF141259">
    <property type="entry name" value="CarD-like"/>
    <property type="match status" value="1"/>
</dbReference>
<evidence type="ECO:0000256" key="8">
    <source>
        <dbReference type="ARBA" id="ARBA00023204"/>
    </source>
</evidence>
<dbReference type="GO" id="GO:0005524">
    <property type="term" value="F:ATP binding"/>
    <property type="evidence" value="ECO:0007669"/>
    <property type="project" value="UniProtKB-KW"/>
</dbReference>
<dbReference type="GO" id="GO:0003677">
    <property type="term" value="F:DNA binding"/>
    <property type="evidence" value="ECO:0007669"/>
    <property type="project" value="UniProtKB-KW"/>
</dbReference>
<dbReference type="Gene3D" id="3.40.50.300">
    <property type="entry name" value="P-loop containing nucleotide triphosphate hydrolases"/>
    <property type="match status" value="2"/>
</dbReference>
<keyword evidence="2" id="KW-0547">Nucleotide-binding</keyword>
<dbReference type="PANTHER" id="PTHR47964:SF1">
    <property type="entry name" value="ATP-DEPENDENT DNA HELICASE HOMOLOG RECG, CHLOROPLASTIC"/>
    <property type="match status" value="1"/>
</dbReference>
<evidence type="ECO:0000256" key="6">
    <source>
        <dbReference type="ARBA" id="ARBA00022840"/>
    </source>
</evidence>
<keyword evidence="4" id="KW-0378">Hydrolase</keyword>
<dbReference type="EMBL" id="LBWK01000001">
    <property type="protein sequence ID" value="KKR06349.1"/>
    <property type="molecule type" value="Genomic_DNA"/>
</dbReference>
<organism evidence="11 12">
    <name type="scientific">candidate division WS6 bacterium GW2011_GWF2_39_15</name>
    <dbReference type="NCBI Taxonomy" id="1619100"/>
    <lineage>
        <taxon>Bacteria</taxon>
        <taxon>Candidatus Dojkabacteria</taxon>
    </lineage>
</organism>
<evidence type="ECO:0000259" key="9">
    <source>
        <dbReference type="PROSITE" id="PS51192"/>
    </source>
</evidence>
<dbReference type="PROSITE" id="PS51194">
    <property type="entry name" value="HELICASE_CTER"/>
    <property type="match status" value="1"/>
</dbReference>
<dbReference type="InterPro" id="IPR001650">
    <property type="entry name" value="Helicase_C-like"/>
</dbReference>
<feature type="domain" description="Helicase ATP-binding" evidence="9">
    <location>
        <begin position="423"/>
        <end position="584"/>
    </location>
</feature>
<name>A0A0G0MQP1_9BACT</name>
<evidence type="ECO:0000256" key="2">
    <source>
        <dbReference type="ARBA" id="ARBA00022741"/>
    </source>
</evidence>
<evidence type="ECO:0000256" key="5">
    <source>
        <dbReference type="ARBA" id="ARBA00022806"/>
    </source>
</evidence>
<keyword evidence="3" id="KW-0227">DNA damage</keyword>
<keyword evidence="1" id="KW-0963">Cytoplasm</keyword>
<feature type="domain" description="Helicase C-terminal" evidence="10">
    <location>
        <begin position="605"/>
        <end position="756"/>
    </location>
</feature>
<dbReference type="Pfam" id="PF02559">
    <property type="entry name" value="CarD_TRCF_RID"/>
    <property type="match status" value="1"/>
</dbReference>
<dbReference type="Pfam" id="PF00271">
    <property type="entry name" value="Helicase_C"/>
    <property type="match status" value="1"/>
</dbReference>
<dbReference type="InterPro" id="IPR014001">
    <property type="entry name" value="Helicase_ATP-bd"/>
</dbReference>
<dbReference type="STRING" id="1619100.UT34_C0001G0389"/>
<dbReference type="PROSITE" id="PS51192">
    <property type="entry name" value="HELICASE_ATP_BIND_1"/>
    <property type="match status" value="1"/>
</dbReference>
<dbReference type="GO" id="GO:0003678">
    <property type="term" value="F:DNA helicase activity"/>
    <property type="evidence" value="ECO:0007669"/>
    <property type="project" value="TreeGrafter"/>
</dbReference>
<dbReference type="InterPro" id="IPR041471">
    <property type="entry name" value="UvrB_inter"/>
</dbReference>
<evidence type="ECO:0000256" key="3">
    <source>
        <dbReference type="ARBA" id="ARBA00022763"/>
    </source>
</evidence>
<protein>
    <submittedName>
        <fullName evidence="11">Transcription-repair coupling factor</fullName>
    </submittedName>
</protein>
<keyword evidence="6" id="KW-0067">ATP-binding</keyword>
<dbReference type="InterPro" id="IPR027417">
    <property type="entry name" value="P-loop_NTPase"/>
</dbReference>
<accession>A0A0G0MQP1</accession>
<dbReference type="GO" id="GO:0006281">
    <property type="term" value="P:DNA repair"/>
    <property type="evidence" value="ECO:0007669"/>
    <property type="project" value="UniProtKB-KW"/>
</dbReference>
<comment type="caution">
    <text evidence="11">The sequence shown here is derived from an EMBL/GenBank/DDBJ whole genome shotgun (WGS) entry which is preliminary data.</text>
</comment>
<dbReference type="GO" id="GO:0016787">
    <property type="term" value="F:hydrolase activity"/>
    <property type="evidence" value="ECO:0007669"/>
    <property type="project" value="UniProtKB-KW"/>
</dbReference>
<keyword evidence="8" id="KW-0234">DNA repair</keyword>
<evidence type="ECO:0000313" key="12">
    <source>
        <dbReference type="Proteomes" id="UP000034799"/>
    </source>
</evidence>
<dbReference type="Proteomes" id="UP000034799">
    <property type="component" value="Unassembled WGS sequence"/>
</dbReference>
<sequence>MNMKLGDFFKNWDIQFAEGIGVITNCERSFLWYLPSIIQANQGYRVVINAVAKLEDIKGASDNIEAVIEVGKTLNMELLERAGLLRVERVWEKGEYSVLGDTVILWPFLSENPFRVSLMGEQIEQIAQIDSQTRQKAFEIKELEISNTKGIIEKIGDSRDPDVKLFYVLGSIPAGDLGVTVYDLGVKHIPSLDYSDHTTIWTKTLDIYRRQGFRTVYLGDKDDECIALFRDQFDYFIESDREDSHHGFIVQRPKIIVVTSADILGQVDLSDDHRKAVTGEDIFKRFIVNDYIVHEDHGIGIFNGIRLEKEKEYIELLYAGKDRLLVPLDQYSKISKFVGAGKKIPVLTGLNSGVWKRIKKGVEHDVMEIAKDLVQLSAVRSLTKLDPVVDDYRQEKEYWDFAGSFEYEDTEDQSVITSQILEDFKKETPMDRLIVGDVGFGKTELAFRAIFAIANTGKQVALLAPTTILSHQHFNNLLKRFKDYPFKIGELSRLVDEKVKKEAVSDLENGKIDIVVGTHSLLHESVKFKNLGLIVVDEEQRFGVAQKEALKKKRTDTHILSMTATPIPRTLSLALNGVREMSILASVPQDRKPIKNWFGELDWNRIASAILNERERGGQVYYLHNRIADLNRIKEMLEDLIPGLRVAMVYGQMYRNTLNRLMGEFIENKFDVMLSTSIIENGLDLSNVNTLIVDDSIRYGLSQLYQIRGRIGRSTRQAYAYFMYEGLRGNSELRLDALKESEDLGSGFLLSNRDLEIRGAGNILGKEQSGVINSVGYGLYSKMLLDAVNSLRGQALS</sequence>
<dbReference type="InterPro" id="IPR036101">
    <property type="entry name" value="CarD-like/TRCF_RID_sf"/>
</dbReference>
<dbReference type="PANTHER" id="PTHR47964">
    <property type="entry name" value="ATP-DEPENDENT DNA HELICASE HOMOLOG RECG, CHLOROPLASTIC"/>
    <property type="match status" value="1"/>
</dbReference>
<dbReference type="AlphaFoldDB" id="A0A0G0MQP1"/>
<dbReference type="SUPFAM" id="SSF52540">
    <property type="entry name" value="P-loop containing nucleoside triphosphate hydrolases"/>
    <property type="match status" value="2"/>
</dbReference>
<proteinExistence type="predicted"/>
<dbReference type="Gene3D" id="2.40.10.170">
    <property type="match status" value="1"/>
</dbReference>
<dbReference type="InterPro" id="IPR003711">
    <property type="entry name" value="CarD-like/TRCF_RID"/>
</dbReference>
<dbReference type="Pfam" id="PF17757">
    <property type="entry name" value="UvrB_inter"/>
    <property type="match status" value="1"/>
</dbReference>
<dbReference type="SMART" id="SM00487">
    <property type="entry name" value="DEXDc"/>
    <property type="match status" value="1"/>
</dbReference>
<evidence type="ECO:0000256" key="1">
    <source>
        <dbReference type="ARBA" id="ARBA00022490"/>
    </source>
</evidence>
<gene>
    <name evidence="11" type="ORF">UT34_C0001G0389</name>
</gene>
<dbReference type="SMART" id="SM01058">
    <property type="entry name" value="CarD_TRCF"/>
    <property type="match status" value="1"/>
</dbReference>
<evidence type="ECO:0000313" key="11">
    <source>
        <dbReference type="EMBL" id="KKR06349.1"/>
    </source>
</evidence>
<reference evidence="11 12" key="1">
    <citation type="journal article" date="2015" name="Nature">
        <title>rRNA introns, odd ribosomes, and small enigmatic genomes across a large radiation of phyla.</title>
        <authorList>
            <person name="Brown C.T."/>
            <person name="Hug L.A."/>
            <person name="Thomas B.C."/>
            <person name="Sharon I."/>
            <person name="Castelle C.J."/>
            <person name="Singh A."/>
            <person name="Wilkins M.J."/>
            <person name="Williams K.H."/>
            <person name="Banfield J.F."/>
        </authorList>
    </citation>
    <scope>NUCLEOTIDE SEQUENCE [LARGE SCALE GENOMIC DNA]</scope>
</reference>
<keyword evidence="5" id="KW-0347">Helicase</keyword>
<dbReference type="InterPro" id="IPR011545">
    <property type="entry name" value="DEAD/DEAH_box_helicase_dom"/>
</dbReference>